<name>A0A2A6BXH5_PRIPA</name>
<accession>A0A2A6BXH5</accession>
<protein>
    <submittedName>
        <fullName evidence="1">Uncharacterized protein</fullName>
    </submittedName>
</protein>
<sequence>MALFSRLLLAGALATARRSSACMIALSANQYPLASLREERPETVRPKSHVPTVATAAAVHYGDASMTIWETEWDKPPAN</sequence>
<gene>
    <name evidence="1" type="primary">WBGene00284426</name>
</gene>
<proteinExistence type="predicted"/>
<reference evidence="2" key="1">
    <citation type="journal article" date="2008" name="Nat. Genet.">
        <title>The Pristionchus pacificus genome provides a unique perspective on nematode lifestyle and parasitism.</title>
        <authorList>
            <person name="Dieterich C."/>
            <person name="Clifton S.W."/>
            <person name="Schuster L.N."/>
            <person name="Chinwalla A."/>
            <person name="Delehaunty K."/>
            <person name="Dinkelacker I."/>
            <person name="Fulton L."/>
            <person name="Fulton R."/>
            <person name="Godfrey J."/>
            <person name="Minx P."/>
            <person name="Mitreva M."/>
            <person name="Roeseler W."/>
            <person name="Tian H."/>
            <person name="Witte H."/>
            <person name="Yang S.P."/>
            <person name="Wilson R.K."/>
            <person name="Sommer R.J."/>
        </authorList>
    </citation>
    <scope>NUCLEOTIDE SEQUENCE [LARGE SCALE GENOMIC DNA]</scope>
    <source>
        <strain evidence="2">PS312</strain>
    </source>
</reference>
<reference evidence="1" key="2">
    <citation type="submission" date="2022-06" db="UniProtKB">
        <authorList>
            <consortium name="EnsemblMetazoa"/>
        </authorList>
    </citation>
    <scope>IDENTIFICATION</scope>
    <source>
        <strain evidence="1">PS312</strain>
    </source>
</reference>
<dbReference type="AlphaFoldDB" id="A0A2A6BXH5"/>
<organism evidence="1 2">
    <name type="scientific">Pristionchus pacificus</name>
    <name type="common">Parasitic nematode worm</name>
    <dbReference type="NCBI Taxonomy" id="54126"/>
    <lineage>
        <taxon>Eukaryota</taxon>
        <taxon>Metazoa</taxon>
        <taxon>Ecdysozoa</taxon>
        <taxon>Nematoda</taxon>
        <taxon>Chromadorea</taxon>
        <taxon>Rhabditida</taxon>
        <taxon>Rhabditina</taxon>
        <taxon>Diplogasteromorpha</taxon>
        <taxon>Diplogasteroidea</taxon>
        <taxon>Neodiplogasteridae</taxon>
        <taxon>Pristionchus</taxon>
    </lineage>
</organism>
<evidence type="ECO:0000313" key="2">
    <source>
        <dbReference type="Proteomes" id="UP000005239"/>
    </source>
</evidence>
<accession>A0A8R1V260</accession>
<dbReference type="EnsemblMetazoa" id="PPA46057.1">
    <property type="protein sequence ID" value="PPA46057.1"/>
    <property type="gene ID" value="WBGene00284426"/>
</dbReference>
<dbReference type="Proteomes" id="UP000005239">
    <property type="component" value="Unassembled WGS sequence"/>
</dbReference>
<keyword evidence="2" id="KW-1185">Reference proteome</keyword>
<evidence type="ECO:0000313" key="1">
    <source>
        <dbReference type="EnsemblMetazoa" id="PPA46057.1"/>
    </source>
</evidence>